<reference evidence="2 3" key="1">
    <citation type="submission" date="2024-08" db="EMBL/GenBank/DDBJ databases">
        <title>Gnathostoma spinigerum genome.</title>
        <authorList>
            <person name="Gonzalez-Bertolin B."/>
            <person name="Monzon S."/>
            <person name="Zaballos A."/>
            <person name="Jimenez P."/>
            <person name="Dekumyoy P."/>
            <person name="Varona S."/>
            <person name="Cuesta I."/>
            <person name="Sumanam S."/>
            <person name="Adisakwattana P."/>
            <person name="Gasser R.B."/>
            <person name="Hernandez-Gonzalez A."/>
            <person name="Young N.D."/>
            <person name="Perteguer M.J."/>
        </authorList>
    </citation>
    <scope>NUCLEOTIDE SEQUENCE [LARGE SCALE GENOMIC DNA]</scope>
    <source>
        <strain evidence="2">AL3</strain>
        <tissue evidence="2">Liver</tissue>
    </source>
</reference>
<dbReference type="PANTHER" id="PTHR15176">
    <property type="entry name" value="NEPHROCYSTIN"/>
    <property type="match status" value="1"/>
</dbReference>
<accession>A0ABD6EUZ9</accession>
<feature type="compositionally biased region" description="Basic and acidic residues" evidence="1">
    <location>
        <begin position="40"/>
        <end position="71"/>
    </location>
</feature>
<proteinExistence type="predicted"/>
<evidence type="ECO:0000313" key="3">
    <source>
        <dbReference type="Proteomes" id="UP001608902"/>
    </source>
</evidence>
<organism evidence="2 3">
    <name type="scientific">Gnathostoma spinigerum</name>
    <dbReference type="NCBI Taxonomy" id="75299"/>
    <lineage>
        <taxon>Eukaryota</taxon>
        <taxon>Metazoa</taxon>
        <taxon>Ecdysozoa</taxon>
        <taxon>Nematoda</taxon>
        <taxon>Chromadorea</taxon>
        <taxon>Rhabditida</taxon>
        <taxon>Spirurina</taxon>
        <taxon>Gnathostomatomorpha</taxon>
        <taxon>Gnathostomatoidea</taxon>
        <taxon>Gnathostomatidae</taxon>
        <taxon>Gnathostoma</taxon>
    </lineage>
</organism>
<dbReference type="AlphaFoldDB" id="A0ABD6EUZ9"/>
<feature type="region of interest" description="Disordered" evidence="1">
    <location>
        <begin position="17"/>
        <end position="143"/>
    </location>
</feature>
<gene>
    <name evidence="2" type="ORF">AB6A40_007788</name>
</gene>
<dbReference type="PANTHER" id="PTHR15176:SF1">
    <property type="entry name" value="NEPHROCYSTIN-1"/>
    <property type="match status" value="1"/>
</dbReference>
<feature type="compositionally biased region" description="Basic and acidic residues" evidence="1">
    <location>
        <begin position="80"/>
        <end position="92"/>
    </location>
</feature>
<feature type="compositionally biased region" description="Basic and acidic residues" evidence="1">
    <location>
        <begin position="113"/>
        <end position="122"/>
    </location>
</feature>
<name>A0ABD6EUZ9_9BILA</name>
<feature type="compositionally biased region" description="Acidic residues" evidence="1">
    <location>
        <begin position="93"/>
        <end position="112"/>
    </location>
</feature>
<dbReference type="EMBL" id="JBGFUD010006569">
    <property type="protein sequence ID" value="MFH4981079.1"/>
    <property type="molecule type" value="Genomic_DNA"/>
</dbReference>
<sequence>MGMTESPSAVTKLLSKANTALPVESIRSESLRPVSTPSTEQKKVGENKFVLKGEERVGQSSRKMYDSKELSEAESEAEDAEKLSKTEERRESGDDEEEDEDDDDEKEEEEDIKIDQRRDRSIAKPSGRSAKGQEESAHPEGSEIQKVPEGIGDQEASAQLPIPGSETVSAIPTSSATQGTLQHNHDRANCLGMKLKKDFHLTIFCHLMPRLSESNIGFHDLYWNYDGDKLRKRRIRVSKMFRLIRIENVSLYDSTIISRLIRICLLDTTGKTGVQVVSNVHTIRAQLQRRNKRVWTFISKTDGQHSSIDHSDFFVRSNYSQKDVVMIIEVSVLRMSENAECTETSLGFAVLPIMADESTSCLQNKTYTLVLQEYNIFGSRTSFGQLKTPAKGSVKVKLQVFDIPNQIIGFVDSLPDVLIWNPMFARMAFYYRRLLCETLLKSKTNLMSTELLSDAFLATFPVIADQTDLMDFVRSIWMERKKQLENKENEAVEAANFRDLFMRTAFILYRTVPMPDYCLTNPRALIERSNIFKSLHESLQQRNSELKYLSSIRCKPINIQDYALDIVGSHSLD</sequence>
<feature type="compositionally biased region" description="Basic and acidic residues" evidence="1">
    <location>
        <begin position="131"/>
        <end position="143"/>
    </location>
</feature>
<feature type="region of interest" description="Disordered" evidence="1">
    <location>
        <begin position="164"/>
        <end position="183"/>
    </location>
</feature>
<feature type="compositionally biased region" description="Polar residues" evidence="1">
    <location>
        <begin position="166"/>
        <end position="182"/>
    </location>
</feature>
<comment type="caution">
    <text evidence="2">The sequence shown here is derived from an EMBL/GenBank/DDBJ whole genome shotgun (WGS) entry which is preliminary data.</text>
</comment>
<evidence type="ECO:0000313" key="2">
    <source>
        <dbReference type="EMBL" id="MFH4981079.1"/>
    </source>
</evidence>
<dbReference type="Proteomes" id="UP001608902">
    <property type="component" value="Unassembled WGS sequence"/>
</dbReference>
<dbReference type="InterPro" id="IPR039687">
    <property type="entry name" value="NPHP1"/>
</dbReference>
<keyword evidence="3" id="KW-1185">Reference proteome</keyword>
<evidence type="ECO:0000256" key="1">
    <source>
        <dbReference type="SAM" id="MobiDB-lite"/>
    </source>
</evidence>
<protein>
    <submittedName>
        <fullName evidence="2">Uncharacterized protein</fullName>
    </submittedName>
</protein>